<name>A0A225UBJ8_9STRA</name>
<evidence type="ECO:0000259" key="2">
    <source>
        <dbReference type="Pfam" id="PF19259"/>
    </source>
</evidence>
<dbReference type="AlphaFoldDB" id="A0A225UBJ8"/>
<sequence>MKRTPQQTHVRLMAPIRLEKATKELLLRTQLNSRRSNHGNDEADIRIHEHRPAPKKWLKCYSSKCCCSSKCYKPTWQLEAPKEERDPPQFNGKADDDLELWLFSTEQYYSNYSEEMQSNTSDFVNTIFGNLGPGAQTWYREFKIALADRPATWSIFMQCFRERFREADLQHKVLSRMHKLRWSGSQQAYMKLLTLVSQLDCELPEEVKRWFYQQNLRPDTSAIVSKNVPTTLKEVIDLAQRFEDSRATSGATLRTIRAVRSLMPPKKTLAATRNSNPSSTSTDKNDDKPTCAYCEKPGHTEA</sequence>
<feature type="domain" description="Ty3 transposon capsid-like protein" evidence="2">
    <location>
        <begin position="129"/>
        <end position="243"/>
    </location>
</feature>
<dbReference type="OrthoDB" id="129314at2759"/>
<comment type="caution">
    <text evidence="3">The sequence shown here is derived from an EMBL/GenBank/DDBJ whole genome shotgun (WGS) entry which is preliminary data.</text>
</comment>
<dbReference type="Proteomes" id="UP000198211">
    <property type="component" value="Unassembled WGS sequence"/>
</dbReference>
<keyword evidence="4" id="KW-1185">Reference proteome</keyword>
<evidence type="ECO:0000256" key="1">
    <source>
        <dbReference type="SAM" id="MobiDB-lite"/>
    </source>
</evidence>
<feature type="non-terminal residue" evidence="3">
    <location>
        <position position="302"/>
    </location>
</feature>
<feature type="region of interest" description="Disordered" evidence="1">
    <location>
        <begin position="264"/>
        <end position="302"/>
    </location>
</feature>
<dbReference type="Pfam" id="PF19259">
    <property type="entry name" value="Ty3_capsid"/>
    <property type="match status" value="1"/>
</dbReference>
<feature type="compositionally biased region" description="Polar residues" evidence="1">
    <location>
        <begin position="271"/>
        <end position="282"/>
    </location>
</feature>
<accession>A0A225UBJ8</accession>
<gene>
    <name evidence="3" type="ORF">PHMEG_00041542</name>
</gene>
<evidence type="ECO:0000313" key="3">
    <source>
        <dbReference type="EMBL" id="OWY90358.1"/>
    </source>
</evidence>
<dbReference type="EMBL" id="NBNE01023158">
    <property type="protein sequence ID" value="OWY90358.1"/>
    <property type="molecule type" value="Genomic_DNA"/>
</dbReference>
<dbReference type="InterPro" id="IPR045358">
    <property type="entry name" value="Ty3_capsid"/>
</dbReference>
<evidence type="ECO:0000313" key="4">
    <source>
        <dbReference type="Proteomes" id="UP000198211"/>
    </source>
</evidence>
<proteinExistence type="predicted"/>
<protein>
    <recommendedName>
        <fullName evidence="2">Ty3 transposon capsid-like protein domain-containing protein</fullName>
    </recommendedName>
</protein>
<reference evidence="4" key="1">
    <citation type="submission" date="2017-03" db="EMBL/GenBank/DDBJ databases">
        <title>Phytopthora megakarya and P. palmivora, two closely related causual agents of cacao black pod achieved similar genome size and gene model numbers by different mechanisms.</title>
        <authorList>
            <person name="Ali S."/>
            <person name="Shao J."/>
            <person name="Larry D.J."/>
            <person name="Kronmiller B."/>
            <person name="Shen D."/>
            <person name="Strem M.D."/>
            <person name="Melnick R.L."/>
            <person name="Guiltinan M.J."/>
            <person name="Tyler B.M."/>
            <person name="Meinhardt L.W."/>
            <person name="Bailey B.A."/>
        </authorList>
    </citation>
    <scope>NUCLEOTIDE SEQUENCE [LARGE SCALE GENOMIC DNA]</scope>
    <source>
        <strain evidence="4">zdho120</strain>
    </source>
</reference>
<organism evidence="3 4">
    <name type="scientific">Phytophthora megakarya</name>
    <dbReference type="NCBI Taxonomy" id="4795"/>
    <lineage>
        <taxon>Eukaryota</taxon>
        <taxon>Sar</taxon>
        <taxon>Stramenopiles</taxon>
        <taxon>Oomycota</taxon>
        <taxon>Peronosporomycetes</taxon>
        <taxon>Peronosporales</taxon>
        <taxon>Peronosporaceae</taxon>
        <taxon>Phytophthora</taxon>
    </lineage>
</organism>